<dbReference type="EMBL" id="JBHSPB010000022">
    <property type="protein sequence ID" value="MFC5723982.1"/>
    <property type="molecule type" value="Genomic_DNA"/>
</dbReference>
<evidence type="ECO:0000256" key="2">
    <source>
        <dbReference type="SAM" id="Phobius"/>
    </source>
</evidence>
<comment type="caution">
    <text evidence="3">The sequence shown here is derived from an EMBL/GenBank/DDBJ whole genome shotgun (WGS) entry which is preliminary data.</text>
</comment>
<reference evidence="4" key="1">
    <citation type="journal article" date="2019" name="Int. J. Syst. Evol. Microbiol.">
        <title>The Global Catalogue of Microorganisms (GCM) 10K type strain sequencing project: providing services to taxonomists for standard genome sequencing and annotation.</title>
        <authorList>
            <consortium name="The Broad Institute Genomics Platform"/>
            <consortium name="The Broad Institute Genome Sequencing Center for Infectious Disease"/>
            <person name="Wu L."/>
            <person name="Ma J."/>
        </authorList>
    </citation>
    <scope>NUCLEOTIDE SEQUENCE [LARGE SCALE GENOMIC DNA]</scope>
    <source>
        <strain evidence="4">CGMCC 4.7304</strain>
    </source>
</reference>
<sequence length="119" mass="12448">MSQPVLALGTAALCASGCVWYLPAAVDLRAGGDRPDSLRLTAAGTLTGWGTLALVGILLLTPAPWQALGAVTATGAVAVAWLWGRSWVQRRREQREESVRWEELRGAGARSPGAPRGSG</sequence>
<feature type="transmembrane region" description="Helical" evidence="2">
    <location>
        <begin position="6"/>
        <end position="26"/>
    </location>
</feature>
<feature type="region of interest" description="Disordered" evidence="1">
    <location>
        <begin position="93"/>
        <end position="119"/>
    </location>
</feature>
<evidence type="ECO:0000256" key="1">
    <source>
        <dbReference type="SAM" id="MobiDB-lite"/>
    </source>
</evidence>
<feature type="compositionally biased region" description="Basic and acidic residues" evidence="1">
    <location>
        <begin position="93"/>
        <end position="105"/>
    </location>
</feature>
<keyword evidence="2" id="KW-0472">Membrane</keyword>
<name>A0ABW0Z819_9ACTN</name>
<feature type="compositionally biased region" description="Low complexity" evidence="1">
    <location>
        <begin position="106"/>
        <end position="119"/>
    </location>
</feature>
<gene>
    <name evidence="3" type="ORF">ACFP1Z_27830</name>
</gene>
<proteinExistence type="predicted"/>
<evidence type="ECO:0000313" key="3">
    <source>
        <dbReference type="EMBL" id="MFC5723982.1"/>
    </source>
</evidence>
<feature type="transmembrane region" description="Helical" evidence="2">
    <location>
        <begin position="38"/>
        <end position="59"/>
    </location>
</feature>
<organism evidence="3 4">
    <name type="scientific">Streptomyces gamaensis</name>
    <dbReference type="NCBI Taxonomy" id="1763542"/>
    <lineage>
        <taxon>Bacteria</taxon>
        <taxon>Bacillati</taxon>
        <taxon>Actinomycetota</taxon>
        <taxon>Actinomycetes</taxon>
        <taxon>Kitasatosporales</taxon>
        <taxon>Streptomycetaceae</taxon>
        <taxon>Streptomyces</taxon>
    </lineage>
</organism>
<evidence type="ECO:0008006" key="5">
    <source>
        <dbReference type="Google" id="ProtNLM"/>
    </source>
</evidence>
<dbReference type="Proteomes" id="UP001596083">
    <property type="component" value="Unassembled WGS sequence"/>
</dbReference>
<keyword evidence="4" id="KW-1185">Reference proteome</keyword>
<feature type="transmembrane region" description="Helical" evidence="2">
    <location>
        <begin position="65"/>
        <end position="84"/>
    </location>
</feature>
<keyword evidence="2" id="KW-1133">Transmembrane helix</keyword>
<evidence type="ECO:0000313" key="4">
    <source>
        <dbReference type="Proteomes" id="UP001596083"/>
    </source>
</evidence>
<accession>A0ABW0Z819</accession>
<protein>
    <recommendedName>
        <fullName evidence="5">Transmembrane protein</fullName>
    </recommendedName>
</protein>
<keyword evidence="2" id="KW-0812">Transmembrane</keyword>
<dbReference type="RefSeq" id="WP_390320411.1">
    <property type="nucleotide sequence ID" value="NZ_JBHSPB010000022.1"/>
</dbReference>